<dbReference type="RefSeq" id="NP_064972.1">
    <property type="nucleotide sequence ID" value="NC_002520.1"/>
</dbReference>
<organism evidence="2 3">
    <name type="scientific">Amsacta moorei entomopoxvirus</name>
    <name type="common">AmEPV</name>
    <dbReference type="NCBI Taxonomy" id="28321"/>
    <lineage>
        <taxon>Viruses</taxon>
        <taxon>Varidnaviria</taxon>
        <taxon>Bamfordvirae</taxon>
        <taxon>Nucleocytoviricota</taxon>
        <taxon>Pokkesviricetes</taxon>
        <taxon>Chitovirales</taxon>
        <taxon>Poxviridae</taxon>
        <taxon>Entomopoxvirinae</taxon>
        <taxon>Betaentomopoxvirus</taxon>
    </lineage>
</organism>
<reference evidence="2 3" key="1">
    <citation type="journal article" date="2000" name="Virology">
        <title>Complete genomic sequence of the Amsacta moorei entomopoxvirus: analysis and comparison with other poxviruses.</title>
        <authorList>
            <person name="Bawden A.L."/>
            <person name="Glassberg K.J."/>
            <person name="Diggans J."/>
            <person name="Shaw R."/>
            <person name="Farmerie W."/>
            <person name="Moyer R.W."/>
        </authorList>
    </citation>
    <scope>NUCLEOTIDE SEQUENCE [LARGE SCALE GENOMIC DNA]</scope>
</reference>
<dbReference type="KEGG" id="vg:1494780"/>
<keyword evidence="3" id="KW-1185">Reference proteome</keyword>
<keyword evidence="1" id="KW-0472">Membrane</keyword>
<evidence type="ECO:0000313" key="2">
    <source>
        <dbReference type="EMBL" id="AAG02896.1"/>
    </source>
</evidence>
<dbReference type="EMBL" id="AF250284">
    <property type="protein sequence ID" value="AAG02896.1"/>
    <property type="molecule type" value="Genomic_DNA"/>
</dbReference>
<protein>
    <submittedName>
        <fullName evidence="2">AMV190</fullName>
    </submittedName>
</protein>
<sequence length="61" mass="7942">MNYLHRHNCHKRGVFYSHSIHPYFFFHILFFFHMLHYLHNYFRIRVVHHFLLHNLCYFQTY</sequence>
<gene>
    <name evidence="2" type="primary">AMV190</name>
</gene>
<feature type="transmembrane region" description="Helical" evidence="1">
    <location>
        <begin position="20"/>
        <end position="38"/>
    </location>
</feature>
<evidence type="ECO:0000256" key="1">
    <source>
        <dbReference type="SAM" id="Phobius"/>
    </source>
</evidence>
<keyword evidence="1" id="KW-0812">Transmembrane</keyword>
<evidence type="ECO:0000313" key="3">
    <source>
        <dbReference type="Proteomes" id="UP000000872"/>
    </source>
</evidence>
<dbReference type="Proteomes" id="UP000000872">
    <property type="component" value="Segment"/>
</dbReference>
<accession>Q9EML5</accession>
<dbReference type="GeneID" id="1494780"/>
<name>Q9EML5_AMEPV</name>
<organismHost>
    <name type="scientific">Amsacta</name>
    <dbReference type="NCBI Taxonomy" id="340055"/>
</organismHost>
<proteinExistence type="predicted"/>
<keyword evidence="1" id="KW-1133">Transmembrane helix</keyword>